<evidence type="ECO:0000313" key="4">
    <source>
        <dbReference type="Proteomes" id="UP001162098"/>
    </source>
</evidence>
<sequence>MHAAISKSLPKSTSDSDSRPSSQEATARTSSRSSKAHVAKRSQPEEPATKGKRSRPAEVDAGTAPAATGKPAREKRSRIASDEASTKPTARTVAADTNGTEKKKKISVRKAAISLQEELDRFKQANVPSTEDIAKGMKKLWWETQKLPEDAEADLLSVRAIRTMHTELPSLAKQSLAKHARLPTPDETKWFATAQVDFQDVFRYSRSIVEKRRRQLEEAEKDHALAESAMKSLVDVAESRGRLPDGERLCNEAVVAMQQYQVELAAKASVTLTHLEQQPQPRVPVPANTCPDHLTEASIKCSGCPAIICPSCYPPRSDPSNPHLYKWDCPKCNRPDIGVKQIFVRAAQQPEAMDVAPASTTTTTTSAATTTTVPSTPLPPVPDHLQEGDYSGLMLANDPDQEQLDMFFGQQPGLEYEQ</sequence>
<evidence type="ECO:0000256" key="2">
    <source>
        <dbReference type="SAM" id="MobiDB-lite"/>
    </source>
</evidence>
<protein>
    <submittedName>
        <fullName evidence="3">Uncharacterized protein</fullName>
    </submittedName>
</protein>
<evidence type="ECO:0000313" key="3">
    <source>
        <dbReference type="EMBL" id="QPB44488.1"/>
    </source>
</evidence>
<keyword evidence="1" id="KW-0175">Coiled coil</keyword>
<feature type="region of interest" description="Disordered" evidence="2">
    <location>
        <begin position="1"/>
        <end position="104"/>
    </location>
</feature>
<dbReference type="EMBL" id="MW018138">
    <property type="protein sequence ID" value="QPB44488.1"/>
    <property type="molecule type" value="Genomic_DNA"/>
</dbReference>
<keyword evidence="4" id="KW-1185">Reference proteome</keyword>
<feature type="compositionally biased region" description="Basic and acidic residues" evidence="2">
    <location>
        <begin position="71"/>
        <end position="85"/>
    </location>
</feature>
<name>A0A7S7YEU3_9VIRU</name>
<accession>A0A7S7YEU3</accession>
<dbReference type="Proteomes" id="UP001162098">
    <property type="component" value="Segment"/>
</dbReference>
<dbReference type="KEGG" id="vg:80543684"/>
<reference evidence="3 4" key="1">
    <citation type="submission" date="2020-09" db="EMBL/GenBank/DDBJ databases">
        <authorList>
            <person name="Zhang R."/>
            <person name="Garcia K."/>
            <person name="Ogata H."/>
        </authorList>
    </citation>
    <scope>NUCLEOTIDE SEQUENCE [LARGE SCALE GENOMIC DNA]</scope>
    <source>
        <strain evidence="4">stheno</strain>
    </source>
</reference>
<organism evidence="3 4">
    <name type="scientific">Medusavirus stheno T3</name>
    <dbReference type="NCBI Taxonomy" id="3069717"/>
    <lineage>
        <taxon>Viruses</taxon>
        <taxon>Varidnaviria</taxon>
        <taxon>Bamfordvirae</taxon>
        <taxon>Nucleocytoviricota</taxon>
        <taxon>Megaviricetes</taxon>
        <taxon>Mamonoviridae</taxon>
        <taxon>Medusavirus</taxon>
        <taxon>Medusavirus sthenus</taxon>
    </lineage>
</organism>
<feature type="compositionally biased region" description="Low complexity" evidence="2">
    <location>
        <begin position="61"/>
        <end position="70"/>
    </location>
</feature>
<feature type="compositionally biased region" description="Low complexity" evidence="2">
    <location>
        <begin position="12"/>
        <end position="33"/>
    </location>
</feature>
<dbReference type="CDD" id="cd15489">
    <property type="entry name" value="PHD_SF"/>
    <property type="match status" value="1"/>
</dbReference>
<feature type="coiled-coil region" evidence="1">
    <location>
        <begin position="209"/>
        <end position="236"/>
    </location>
</feature>
<evidence type="ECO:0000256" key="1">
    <source>
        <dbReference type="SAM" id="Coils"/>
    </source>
</evidence>
<feature type="region of interest" description="Disordered" evidence="2">
    <location>
        <begin position="354"/>
        <end position="382"/>
    </location>
</feature>
<proteinExistence type="predicted"/>
<feature type="compositionally biased region" description="Low complexity" evidence="2">
    <location>
        <begin position="355"/>
        <end position="375"/>
    </location>
</feature>